<protein>
    <submittedName>
        <fullName evidence="7">Aspartic proteinase nepenthesin-1-like</fullName>
    </submittedName>
</protein>
<dbReference type="InterPro" id="IPR032861">
    <property type="entry name" value="TAXi_N"/>
</dbReference>
<dbReference type="PROSITE" id="PS00141">
    <property type="entry name" value="ASP_PROTEASE"/>
    <property type="match status" value="1"/>
</dbReference>
<dbReference type="CDD" id="cd05476">
    <property type="entry name" value="pepsin_A_like_plant"/>
    <property type="match status" value="1"/>
</dbReference>
<dbReference type="InterPro" id="IPR001969">
    <property type="entry name" value="Aspartic_peptidase_AS"/>
</dbReference>
<dbReference type="OMA" id="YNNECVY"/>
<comment type="similarity">
    <text evidence="1">Belongs to the peptidase A1 family.</text>
</comment>
<dbReference type="AlphaFoldDB" id="A0A1U8ANW4"/>
<dbReference type="InterPro" id="IPR032799">
    <property type="entry name" value="TAXi_C"/>
</dbReference>
<dbReference type="InterPro" id="IPR034161">
    <property type="entry name" value="Pepsin-like_plant"/>
</dbReference>
<dbReference type="RefSeq" id="XP_010267876.1">
    <property type="nucleotide sequence ID" value="XM_010269574.1"/>
</dbReference>
<evidence type="ECO:0000256" key="1">
    <source>
        <dbReference type="ARBA" id="ARBA00007447"/>
    </source>
</evidence>
<dbReference type="GO" id="GO:0005576">
    <property type="term" value="C:extracellular region"/>
    <property type="evidence" value="ECO:0000318"/>
    <property type="project" value="GO_Central"/>
</dbReference>
<reference evidence="7" key="1">
    <citation type="submission" date="2025-08" db="UniProtKB">
        <authorList>
            <consortium name="RefSeq"/>
        </authorList>
    </citation>
    <scope>IDENTIFICATION</scope>
</reference>
<evidence type="ECO:0000313" key="7">
    <source>
        <dbReference type="RefSeq" id="XP_010267876.1"/>
    </source>
</evidence>
<keyword evidence="4" id="KW-0378">Hydrolase</keyword>
<dbReference type="GO" id="GO:0004190">
    <property type="term" value="F:aspartic-type endopeptidase activity"/>
    <property type="evidence" value="ECO:0000318"/>
    <property type="project" value="GO_Central"/>
</dbReference>
<dbReference type="Pfam" id="PF14543">
    <property type="entry name" value="TAXi_N"/>
    <property type="match status" value="1"/>
</dbReference>
<accession>A0A1U8ANW4</accession>
<dbReference type="PANTHER" id="PTHR47967:SF123">
    <property type="entry name" value="ASPARTIC PROTEINASE NEPENTHESIN-1-LIKE"/>
    <property type="match status" value="1"/>
</dbReference>
<gene>
    <name evidence="7" type="primary">LOC104604982</name>
</gene>
<organism evidence="6 7">
    <name type="scientific">Nelumbo nucifera</name>
    <name type="common">Sacred lotus</name>
    <dbReference type="NCBI Taxonomy" id="4432"/>
    <lineage>
        <taxon>Eukaryota</taxon>
        <taxon>Viridiplantae</taxon>
        <taxon>Streptophyta</taxon>
        <taxon>Embryophyta</taxon>
        <taxon>Tracheophyta</taxon>
        <taxon>Spermatophyta</taxon>
        <taxon>Magnoliopsida</taxon>
        <taxon>Proteales</taxon>
        <taxon>Nelumbonaceae</taxon>
        <taxon>Nelumbo</taxon>
    </lineage>
</organism>
<evidence type="ECO:0000256" key="3">
    <source>
        <dbReference type="ARBA" id="ARBA00022750"/>
    </source>
</evidence>
<evidence type="ECO:0000313" key="6">
    <source>
        <dbReference type="Proteomes" id="UP000189703"/>
    </source>
</evidence>
<dbReference type="Proteomes" id="UP000189703">
    <property type="component" value="Unplaced"/>
</dbReference>
<dbReference type="Gene3D" id="2.40.70.10">
    <property type="entry name" value="Acid Proteases"/>
    <property type="match status" value="2"/>
</dbReference>
<dbReference type="GO" id="GO:0006508">
    <property type="term" value="P:proteolysis"/>
    <property type="evidence" value="ECO:0007669"/>
    <property type="project" value="UniProtKB-KW"/>
</dbReference>
<dbReference type="InterPro" id="IPR033121">
    <property type="entry name" value="PEPTIDASE_A1"/>
</dbReference>
<evidence type="ECO:0000256" key="4">
    <source>
        <dbReference type="ARBA" id="ARBA00022801"/>
    </source>
</evidence>
<dbReference type="InterPro" id="IPR051708">
    <property type="entry name" value="Plant_Aspart_Prot_A1"/>
</dbReference>
<dbReference type="PANTHER" id="PTHR47967">
    <property type="entry name" value="OS07G0603500 PROTEIN-RELATED"/>
    <property type="match status" value="1"/>
</dbReference>
<keyword evidence="5" id="KW-0325">Glycoprotein</keyword>
<dbReference type="PROSITE" id="PS51767">
    <property type="entry name" value="PEPTIDASE_A1"/>
    <property type="match status" value="1"/>
</dbReference>
<dbReference type="Pfam" id="PF14541">
    <property type="entry name" value="TAXi_C"/>
    <property type="match status" value="1"/>
</dbReference>
<keyword evidence="6" id="KW-1185">Reference proteome</keyword>
<keyword evidence="2" id="KW-0645">Protease</keyword>
<dbReference type="eggNOG" id="KOG1339">
    <property type="taxonomic scope" value="Eukaryota"/>
</dbReference>
<dbReference type="OrthoDB" id="1072226at2759"/>
<dbReference type="GeneID" id="104604982"/>
<evidence type="ECO:0000256" key="2">
    <source>
        <dbReference type="ARBA" id="ARBA00022670"/>
    </source>
</evidence>
<dbReference type="SUPFAM" id="SSF50630">
    <property type="entry name" value="Acid proteases"/>
    <property type="match status" value="1"/>
</dbReference>
<dbReference type="KEGG" id="nnu:104604982"/>
<keyword evidence="3" id="KW-0064">Aspartyl protease</keyword>
<name>A0A1U8ANW4_NELNU</name>
<sequence>MAAGGEGWLVLSLFFSVSTLSLLHLTAAKTTAGFSLELLHRDSPLSPLYPGNLTELERLQRLVKISDARVQYLKSAMAFETSNLTTHTNIFRPKVGAEAYPFLYVVRVGIGTPYKGFQLLMDTGSELVWTQCKPCTFCFPQKYPMFDPKQSQSYQKLPCQHPLCKNLQCVNGECIYRIEYAGGQSTKGVLSSETFTFPSNNHSLEAKSGMFFGCSNLNRNFQFSGGIDGILGMNRGTLSLVTQLSNQISQRFSYCLVESALSMKISSFLRFGSDIVIKGGNVQTTPFVQYSQNPKLFALNLVDITVGTRRMNFPPGTFTSKPDGTGGCVIDSGSAFTYIDQKPYESVKNVLVDYFARLKLKRINQRPYTLDLCYTLPKKFSGLPKFIFHFQGADLEVIPENAFLVSQAGKFFCLAMKPEQGLTTIGAMQQQNVRFIYDGSRNALSFVSEDCSKDVS</sequence>
<dbReference type="InterPro" id="IPR021109">
    <property type="entry name" value="Peptidase_aspartic_dom_sf"/>
</dbReference>
<proteinExistence type="inferred from homology"/>
<evidence type="ECO:0000256" key="5">
    <source>
        <dbReference type="ARBA" id="ARBA00023180"/>
    </source>
</evidence>